<accession>A0ACB7XAX1</accession>
<sequence>MVACEGSRNIVAWMHEVAAHFLDRCPQAEPTVTSSYFQQAVDIKAKAITFYVLADSGQSQHSPGQLGLSTTDHSLVSELRVGAMANIAMDALRERVTQLEKLVGVDESDEEVTLVDSLDAMLNPIESHKLAHEAHITQTEAKFTEMVADVTKLLDVIKGRVSNMESDFLLVKRAFLCCSDGFENRVNKKVLESKTFGGARNAKELENFLWTGGELDRRMKFIQRLRLAVAAADGLVDFKLINKSNSSESNSLKSKDKNKKKEEKKAGSKKWEKGQKSKSVENDKQQDKGNFSKGCFICLGPHRARDCPKRGKLNAICLDEGKGGESRPCQPFTIAERDSCRQGFALATIRFDVH</sequence>
<organism evidence="1 2">
    <name type="scientific">Vaccinium darrowii</name>
    <dbReference type="NCBI Taxonomy" id="229202"/>
    <lineage>
        <taxon>Eukaryota</taxon>
        <taxon>Viridiplantae</taxon>
        <taxon>Streptophyta</taxon>
        <taxon>Embryophyta</taxon>
        <taxon>Tracheophyta</taxon>
        <taxon>Spermatophyta</taxon>
        <taxon>Magnoliopsida</taxon>
        <taxon>eudicotyledons</taxon>
        <taxon>Gunneridae</taxon>
        <taxon>Pentapetalae</taxon>
        <taxon>asterids</taxon>
        <taxon>Ericales</taxon>
        <taxon>Ericaceae</taxon>
        <taxon>Vaccinioideae</taxon>
        <taxon>Vaccinieae</taxon>
        <taxon>Vaccinium</taxon>
    </lineage>
</organism>
<evidence type="ECO:0000313" key="2">
    <source>
        <dbReference type="Proteomes" id="UP000828048"/>
    </source>
</evidence>
<evidence type="ECO:0000313" key="1">
    <source>
        <dbReference type="EMBL" id="KAH7837823.1"/>
    </source>
</evidence>
<dbReference type="Proteomes" id="UP000828048">
    <property type="component" value="Chromosome 6"/>
</dbReference>
<proteinExistence type="predicted"/>
<comment type="caution">
    <text evidence="1">The sequence shown here is derived from an EMBL/GenBank/DDBJ whole genome shotgun (WGS) entry which is preliminary data.</text>
</comment>
<name>A0ACB7XAX1_9ERIC</name>
<protein>
    <submittedName>
        <fullName evidence="1">Uncharacterized protein</fullName>
    </submittedName>
</protein>
<reference evidence="1 2" key="1">
    <citation type="journal article" date="2021" name="Hortic Res">
        <title>High-quality reference genome and annotation aids understanding of berry development for evergreen blueberry (Vaccinium darrowii).</title>
        <authorList>
            <person name="Yu J."/>
            <person name="Hulse-Kemp A.M."/>
            <person name="Babiker E."/>
            <person name="Staton M."/>
        </authorList>
    </citation>
    <scope>NUCLEOTIDE SEQUENCE [LARGE SCALE GENOMIC DNA]</scope>
    <source>
        <strain evidence="2">cv. NJ 8807/NJ 8810</strain>
        <tissue evidence="1">Young leaf</tissue>
    </source>
</reference>
<keyword evidence="2" id="KW-1185">Reference proteome</keyword>
<gene>
    <name evidence="1" type="ORF">Vadar_018465</name>
</gene>
<dbReference type="EMBL" id="CM037156">
    <property type="protein sequence ID" value="KAH7837823.1"/>
    <property type="molecule type" value="Genomic_DNA"/>
</dbReference>